<name>A0A7S3QNJ1_DUNTE</name>
<dbReference type="CDD" id="cd02883">
    <property type="entry name" value="NUDIX_Hydrolase"/>
    <property type="match status" value="1"/>
</dbReference>
<dbReference type="AlphaFoldDB" id="A0A7S3QNJ1"/>
<feature type="region of interest" description="Disordered" evidence="1">
    <location>
        <begin position="271"/>
        <end position="382"/>
    </location>
</feature>
<feature type="domain" description="Nudix hydrolase" evidence="2">
    <location>
        <begin position="55"/>
        <end position="214"/>
    </location>
</feature>
<dbReference type="Pfam" id="PF00293">
    <property type="entry name" value="NUDIX"/>
    <property type="match status" value="1"/>
</dbReference>
<evidence type="ECO:0000259" key="2">
    <source>
        <dbReference type="PROSITE" id="PS51462"/>
    </source>
</evidence>
<dbReference type="InterPro" id="IPR015797">
    <property type="entry name" value="NUDIX_hydrolase-like_dom_sf"/>
</dbReference>
<accession>A0A7S3QNJ1</accession>
<feature type="compositionally biased region" description="Basic and acidic residues" evidence="1">
    <location>
        <begin position="305"/>
        <end position="321"/>
    </location>
</feature>
<dbReference type="PROSITE" id="PS51462">
    <property type="entry name" value="NUDIX"/>
    <property type="match status" value="1"/>
</dbReference>
<gene>
    <name evidence="3" type="ORF">DTER00134_LOCUS2696</name>
</gene>
<feature type="compositionally biased region" description="Polar residues" evidence="1">
    <location>
        <begin position="281"/>
        <end position="304"/>
    </location>
</feature>
<protein>
    <recommendedName>
        <fullName evidence="2">Nudix hydrolase domain-containing protein</fullName>
    </recommendedName>
</protein>
<evidence type="ECO:0000256" key="1">
    <source>
        <dbReference type="SAM" id="MobiDB-lite"/>
    </source>
</evidence>
<proteinExistence type="predicted"/>
<dbReference type="Gene3D" id="3.90.79.10">
    <property type="entry name" value="Nucleoside Triphosphate Pyrophosphohydrolase"/>
    <property type="match status" value="1"/>
</dbReference>
<evidence type="ECO:0000313" key="3">
    <source>
        <dbReference type="EMBL" id="CAE0487650.1"/>
    </source>
</evidence>
<reference evidence="3" key="1">
    <citation type="submission" date="2021-01" db="EMBL/GenBank/DDBJ databases">
        <authorList>
            <person name="Corre E."/>
            <person name="Pelletier E."/>
            <person name="Niang G."/>
            <person name="Scheremetjew M."/>
            <person name="Finn R."/>
            <person name="Kale V."/>
            <person name="Holt S."/>
            <person name="Cochrane G."/>
            <person name="Meng A."/>
            <person name="Brown T."/>
            <person name="Cohen L."/>
        </authorList>
    </citation>
    <scope>NUCLEOTIDE SEQUENCE</scope>
    <source>
        <strain evidence="3">CCMP1320</strain>
    </source>
</reference>
<dbReference type="SUPFAM" id="SSF55811">
    <property type="entry name" value="Nudix"/>
    <property type="match status" value="1"/>
</dbReference>
<dbReference type="InterPro" id="IPR000086">
    <property type="entry name" value="NUDIX_hydrolase_dom"/>
</dbReference>
<sequence length="382" mass="42410">MFLKKLGLASRTCALQNSLPVLARSLLHNSRNRQIKKAHANMVAGTLGSDVWREEEGAAAGICFYCYNKEKEDLCVLLLKESRRNREAAWTWPGGKRRRDQTLLGRPARETLRATAARETEEETHWQLTAERVGPLLDACQHIVWWADGKYSLFLVHLPDEWEVAAAIHHKVQAKEQHPEALALTGAAWVPLKTLIPMSLYRTRLRFEGLPLHRVPRGIMNQTEVTKILLEESLRLRHMDAHEAPRDEAHSSGSFEGKLGSSAISAAPGKVAGLSKRDTGNADSGTGSLQGPSRSSHSAVPESSRNYEVEDESHSDRKEDGSQTGGTGSWQKRDPMEALSIRRAHGDTPILWPKGVPVSSPQLLPKPQRSIIPSARRQGPEK</sequence>
<dbReference type="EMBL" id="HBIP01005418">
    <property type="protein sequence ID" value="CAE0487650.1"/>
    <property type="molecule type" value="Transcribed_RNA"/>
</dbReference>
<organism evidence="3">
    <name type="scientific">Dunaliella tertiolecta</name>
    <name type="common">Green alga</name>
    <dbReference type="NCBI Taxonomy" id="3047"/>
    <lineage>
        <taxon>Eukaryota</taxon>
        <taxon>Viridiplantae</taxon>
        <taxon>Chlorophyta</taxon>
        <taxon>core chlorophytes</taxon>
        <taxon>Chlorophyceae</taxon>
        <taxon>CS clade</taxon>
        <taxon>Chlamydomonadales</taxon>
        <taxon>Dunaliellaceae</taxon>
        <taxon>Dunaliella</taxon>
    </lineage>
</organism>